<dbReference type="InterPro" id="IPR041457">
    <property type="entry name" value="CxC2_KDZ-assoc"/>
</dbReference>
<dbReference type="Pfam" id="PF18758">
    <property type="entry name" value="KDZ"/>
    <property type="match status" value="1"/>
</dbReference>
<dbReference type="EMBL" id="JARKIB010000377">
    <property type="protein sequence ID" value="KAJ7712102.1"/>
    <property type="molecule type" value="Genomic_DNA"/>
</dbReference>
<evidence type="ECO:0000259" key="1">
    <source>
        <dbReference type="Pfam" id="PF18803"/>
    </source>
</evidence>
<reference evidence="2" key="1">
    <citation type="submission" date="2023-03" db="EMBL/GenBank/DDBJ databases">
        <title>Massive genome expansion in bonnet fungi (Mycena s.s.) driven by repeated elements and novel gene families across ecological guilds.</title>
        <authorList>
            <consortium name="Lawrence Berkeley National Laboratory"/>
            <person name="Harder C.B."/>
            <person name="Miyauchi S."/>
            <person name="Viragh M."/>
            <person name="Kuo A."/>
            <person name="Thoen E."/>
            <person name="Andreopoulos B."/>
            <person name="Lu D."/>
            <person name="Skrede I."/>
            <person name="Drula E."/>
            <person name="Henrissat B."/>
            <person name="Morin E."/>
            <person name="Kohler A."/>
            <person name="Barry K."/>
            <person name="LaButti K."/>
            <person name="Morin E."/>
            <person name="Salamov A."/>
            <person name="Lipzen A."/>
            <person name="Mereny Z."/>
            <person name="Hegedus B."/>
            <person name="Baldrian P."/>
            <person name="Stursova M."/>
            <person name="Weitz H."/>
            <person name="Taylor A."/>
            <person name="Grigoriev I.V."/>
            <person name="Nagy L.G."/>
            <person name="Martin F."/>
            <person name="Kauserud H."/>
        </authorList>
    </citation>
    <scope>NUCLEOTIDE SEQUENCE</scope>
    <source>
        <strain evidence="2">CBHHK182m</strain>
    </source>
</reference>
<dbReference type="AlphaFoldDB" id="A0AAD7H4Z7"/>
<name>A0AAD7H4Z7_9AGAR</name>
<dbReference type="InterPro" id="IPR040521">
    <property type="entry name" value="KDZ"/>
</dbReference>
<comment type="caution">
    <text evidence="2">The sequence shown here is derived from an EMBL/GenBank/DDBJ whole genome shotgun (WGS) entry which is preliminary data.</text>
</comment>
<sequence length="1064" mass="120160">MGVVTQDAAPPKELAPQDWAEDLATNRARLADEFTYSLGDASLSAQNDDADLPSDGVEIVVPKAPRNANSDRPLKTWYASHPDEYLQEQLRREGRGAPKVYARCAAACVGEVMHCAECIVAAHARLPTHFVEKWDGTHFVRKRTWLRDLGLRVQLGHPPGSICPYGQAAPKDFVLFDVSGIHEVAVDFCGCRPGGGPPVEHRIQLLRACWWPATVKEPTTCATFAVLRLFQIINCLGKLSAYDFLRGLELCTNHDGLDKPPDRRKPFMHIVRQYREVKRMKRAKRGHLPGGVKGTAQGELAVKCRSCPQPGKNLPDNWKEIDAMYRFIYFLFLAQDANFRLSNRNVSSEIADPILGDGFGYFCKREGDDSYKAHIAKSVNEQEISNCSGFQAMFMVNTRQAKGLRTTGIGGVTCSRHNMWRANGIGDLQVGERFCNMDFLLLSALLMYGLLYVIVSYDIACQYAINFWERMSKCPEPMRLKLAPSNVWWKVPNFHLPPHKRPCHSPYSFHWMWGAGMTHGEGVEQNWAFSNGAAASMRLMGPGSRQATLEDVFGFHNYDRVLAMHRVLPKRLAVSMKEGAKHQAAFDTFTQALEEAKPEQVAEWREWVDRWESKQHTDASESPFELTEQGMSSEDIERLTTLCDIQLKIAEEELIYTDDGVEIEQEHSPGIFIAMGLEIEEQQRRLEVDVKALKDPSPTQRLAFTKRRTAILKRMYKFRQIQRVYMPTLRAILSDTQRQIFDGNGEQLPEQTRLFMPSEIENHTMRARACAPGLVETEGRMREGEASEALEAVRQGLRTRTMTNRYKLRNYTGQGMMTKGQGILRQINIKIHIAKLRYRYSRAALVATRGHGIWEDKLHVLNDDDIRALNERVLMAEEKAQNEHWAELGGAIIEGGVARAAGLAGGEGSHTLSWIWQTAPVAASKDDTLHEALRVEWCKASARAKRYSEDVRLLREEMRRTIAFGYAEAAEWEALATQELTGVADEVAEGRRAYAAEHAATERRTCAMLESTWAGILQRADLYLTGQVASGAELVTVVTVEVDMRDELEPEEEEVLLEEEEEDE</sequence>
<evidence type="ECO:0000313" key="2">
    <source>
        <dbReference type="EMBL" id="KAJ7712102.1"/>
    </source>
</evidence>
<organism evidence="2 3">
    <name type="scientific">Mycena metata</name>
    <dbReference type="NCBI Taxonomy" id="1033252"/>
    <lineage>
        <taxon>Eukaryota</taxon>
        <taxon>Fungi</taxon>
        <taxon>Dikarya</taxon>
        <taxon>Basidiomycota</taxon>
        <taxon>Agaricomycotina</taxon>
        <taxon>Agaricomycetes</taxon>
        <taxon>Agaricomycetidae</taxon>
        <taxon>Agaricales</taxon>
        <taxon>Marasmiineae</taxon>
        <taxon>Mycenaceae</taxon>
        <taxon>Mycena</taxon>
    </lineage>
</organism>
<dbReference type="PANTHER" id="PTHR33096:SF1">
    <property type="entry name" value="CXC1-LIKE CYSTEINE CLUSTER ASSOCIATED WITH KDZ TRANSPOSASES DOMAIN-CONTAINING PROTEIN"/>
    <property type="match status" value="1"/>
</dbReference>
<dbReference type="PANTHER" id="PTHR33096">
    <property type="entry name" value="CXC2 DOMAIN-CONTAINING PROTEIN"/>
    <property type="match status" value="1"/>
</dbReference>
<dbReference type="Pfam" id="PF18803">
    <property type="entry name" value="CxC2"/>
    <property type="match status" value="1"/>
</dbReference>
<protein>
    <recommendedName>
        <fullName evidence="1">CxC2-like cysteine cluster KDZ transposase-associated domain-containing protein</fullName>
    </recommendedName>
</protein>
<dbReference type="Proteomes" id="UP001215598">
    <property type="component" value="Unassembled WGS sequence"/>
</dbReference>
<proteinExistence type="predicted"/>
<keyword evidence="3" id="KW-1185">Reference proteome</keyword>
<gene>
    <name evidence="2" type="ORF">B0H16DRAFT_1667635</name>
</gene>
<feature type="domain" description="CxC2-like cysteine cluster KDZ transposase-associated" evidence="1">
    <location>
        <begin position="146"/>
        <end position="254"/>
    </location>
</feature>
<evidence type="ECO:0000313" key="3">
    <source>
        <dbReference type="Proteomes" id="UP001215598"/>
    </source>
</evidence>
<accession>A0AAD7H4Z7</accession>